<dbReference type="PANTHER" id="PTHR33619">
    <property type="entry name" value="POLYSACCHARIDE EXPORT PROTEIN GFCE-RELATED"/>
    <property type="match status" value="1"/>
</dbReference>
<reference evidence="5" key="1">
    <citation type="journal article" date="2019" name="Int. J. Syst. Evol. Microbiol.">
        <title>The Global Catalogue of Microorganisms (GCM) 10K type strain sequencing project: providing services to taxonomists for standard genome sequencing and annotation.</title>
        <authorList>
            <consortium name="The Broad Institute Genomics Platform"/>
            <consortium name="The Broad Institute Genome Sequencing Center for Infectious Disease"/>
            <person name="Wu L."/>
            <person name="Ma J."/>
        </authorList>
    </citation>
    <scope>NUCLEOTIDE SEQUENCE [LARGE SCALE GENOMIC DNA]</scope>
    <source>
        <strain evidence="5">JCM 17664</strain>
    </source>
</reference>
<dbReference type="EMBL" id="BAABFN010000022">
    <property type="protein sequence ID" value="GAA4319451.1"/>
    <property type="molecule type" value="Genomic_DNA"/>
</dbReference>
<feature type="domain" description="Polysaccharide export protein N-terminal" evidence="2">
    <location>
        <begin position="54"/>
        <end position="151"/>
    </location>
</feature>
<dbReference type="Pfam" id="PF10531">
    <property type="entry name" value="SLBB"/>
    <property type="match status" value="1"/>
</dbReference>
<name>A0ABP8G8E8_9BACT</name>
<evidence type="ECO:0000256" key="1">
    <source>
        <dbReference type="ARBA" id="ARBA00022729"/>
    </source>
</evidence>
<keyword evidence="1" id="KW-0732">Signal</keyword>
<gene>
    <name evidence="4" type="ORF">GCM10023143_32900</name>
</gene>
<evidence type="ECO:0000259" key="3">
    <source>
        <dbReference type="Pfam" id="PF10531"/>
    </source>
</evidence>
<dbReference type="PANTHER" id="PTHR33619:SF3">
    <property type="entry name" value="POLYSACCHARIDE EXPORT PROTEIN GFCE-RELATED"/>
    <property type="match status" value="1"/>
</dbReference>
<dbReference type="InterPro" id="IPR019554">
    <property type="entry name" value="Soluble_ligand-bd"/>
</dbReference>
<dbReference type="Gene3D" id="3.10.560.10">
    <property type="entry name" value="Outer membrane lipoprotein wza domain like"/>
    <property type="match status" value="1"/>
</dbReference>
<feature type="domain" description="Soluble ligand binding" evidence="3">
    <location>
        <begin position="155"/>
        <end position="207"/>
    </location>
</feature>
<protein>
    <submittedName>
        <fullName evidence="4">Polysaccharide biosynthesis/export family protein</fullName>
    </submittedName>
</protein>
<dbReference type="RefSeq" id="WP_344981415.1">
    <property type="nucleotide sequence ID" value="NZ_BAABFN010000022.1"/>
</dbReference>
<dbReference type="Proteomes" id="UP001501207">
    <property type="component" value="Unassembled WGS sequence"/>
</dbReference>
<dbReference type="InterPro" id="IPR049712">
    <property type="entry name" value="Poly_export"/>
</dbReference>
<dbReference type="Pfam" id="PF02563">
    <property type="entry name" value="Poly_export"/>
    <property type="match status" value="1"/>
</dbReference>
<evidence type="ECO:0000259" key="2">
    <source>
        <dbReference type="Pfam" id="PF02563"/>
    </source>
</evidence>
<accession>A0ABP8G8E8</accession>
<organism evidence="4 5">
    <name type="scientific">Compostibacter hankyongensis</name>
    <dbReference type="NCBI Taxonomy" id="1007089"/>
    <lineage>
        <taxon>Bacteria</taxon>
        <taxon>Pseudomonadati</taxon>
        <taxon>Bacteroidota</taxon>
        <taxon>Chitinophagia</taxon>
        <taxon>Chitinophagales</taxon>
        <taxon>Chitinophagaceae</taxon>
        <taxon>Compostibacter</taxon>
    </lineage>
</organism>
<comment type="caution">
    <text evidence="4">The sequence shown here is derived from an EMBL/GenBank/DDBJ whole genome shotgun (WGS) entry which is preliminary data.</text>
</comment>
<evidence type="ECO:0000313" key="5">
    <source>
        <dbReference type="Proteomes" id="UP001501207"/>
    </source>
</evidence>
<evidence type="ECO:0000313" key="4">
    <source>
        <dbReference type="EMBL" id="GAA4319451.1"/>
    </source>
</evidence>
<dbReference type="PROSITE" id="PS51257">
    <property type="entry name" value="PROKAR_LIPOPROTEIN"/>
    <property type="match status" value="1"/>
</dbReference>
<keyword evidence="5" id="KW-1185">Reference proteome</keyword>
<dbReference type="InterPro" id="IPR003715">
    <property type="entry name" value="Poly_export_N"/>
</dbReference>
<sequence length="268" mass="29665">MHIRIFSATTLLFSAGIVSCLELLSCSSTQKVTYFHNLRDSIHVVELQEAPFKEPVIGPDDILVINVNTVDPDATAVINSGNLPNPANGQSTSNSITQQLISGYLVNREGFVELPVLGKVRLSGLTTDQAREVVRHKAEEFFKNPSVTIRFANFRVTVLGEVNRPSSYIIPNERVSVFDAIGYAGDLTLYGKRKNVLLLRKEKNGKTEAVRLNLSNSSLISSPYYYLKQNDILYVQPTRSKVANTDVAWVRNISLLTSIASVLIVLLK</sequence>
<proteinExistence type="predicted"/>